<evidence type="ECO:0000313" key="1">
    <source>
        <dbReference type="EMBL" id="GFX99519.1"/>
    </source>
</evidence>
<accession>A0A8X6RV89</accession>
<sequence>MMVKHEVGRSRPIATGVVGDGRGTIGVSFGHFREFWLGRLWTRRRQTDRLRLVERWGSRMCIYYRGSDSDLTLVASPPRYKASVTHPVKRLFHIEKDSSCRFTTVEARDDLVGDSQ</sequence>
<name>A0A8X6RV89_TRICX</name>
<dbReference type="AlphaFoldDB" id="A0A8X6RV89"/>
<keyword evidence="2" id="KW-1185">Reference proteome</keyword>
<reference evidence="1" key="1">
    <citation type="submission" date="2020-08" db="EMBL/GenBank/DDBJ databases">
        <title>Multicomponent nature underlies the extraordinary mechanical properties of spider dragline silk.</title>
        <authorList>
            <person name="Kono N."/>
            <person name="Nakamura H."/>
            <person name="Mori M."/>
            <person name="Yoshida Y."/>
            <person name="Ohtoshi R."/>
            <person name="Malay A.D."/>
            <person name="Moran D.A.P."/>
            <person name="Tomita M."/>
            <person name="Numata K."/>
            <person name="Arakawa K."/>
        </authorList>
    </citation>
    <scope>NUCLEOTIDE SEQUENCE</scope>
</reference>
<proteinExistence type="predicted"/>
<evidence type="ECO:0000313" key="2">
    <source>
        <dbReference type="Proteomes" id="UP000887159"/>
    </source>
</evidence>
<comment type="caution">
    <text evidence="1">The sequence shown here is derived from an EMBL/GenBank/DDBJ whole genome shotgun (WGS) entry which is preliminary data.</text>
</comment>
<dbReference type="Proteomes" id="UP000887159">
    <property type="component" value="Unassembled WGS sequence"/>
</dbReference>
<protein>
    <submittedName>
        <fullName evidence="1">Uncharacterized protein</fullName>
    </submittedName>
</protein>
<organism evidence="1 2">
    <name type="scientific">Trichonephila clavipes</name>
    <name type="common">Golden silk orbweaver</name>
    <name type="synonym">Nephila clavipes</name>
    <dbReference type="NCBI Taxonomy" id="2585209"/>
    <lineage>
        <taxon>Eukaryota</taxon>
        <taxon>Metazoa</taxon>
        <taxon>Ecdysozoa</taxon>
        <taxon>Arthropoda</taxon>
        <taxon>Chelicerata</taxon>
        <taxon>Arachnida</taxon>
        <taxon>Araneae</taxon>
        <taxon>Araneomorphae</taxon>
        <taxon>Entelegynae</taxon>
        <taxon>Araneoidea</taxon>
        <taxon>Nephilidae</taxon>
        <taxon>Trichonephila</taxon>
    </lineage>
</organism>
<dbReference type="EMBL" id="BMAU01021212">
    <property type="protein sequence ID" value="GFX99519.1"/>
    <property type="molecule type" value="Genomic_DNA"/>
</dbReference>
<gene>
    <name evidence="1" type="ORF">TNCV_3039941</name>
</gene>